<sequence>MSNILPSGIGSYSINHISYINQSHRSSKPEAAQSSSSDRNDENSKGSSYTAGNGNGFKLWEESAGNKGKTGKENIAGNRHIIREGDMKIGGVPWITSPSQSSSIHNHPTTNIGYPWVKFFSFLHIFYKVLNLFLAAEFSISIHSAQKNQSFVDMLKSAKPSQENVDDNDGEFVIKTETSSHRKVKVEPKPDQTPNILRSKHSATEQRRRSKINDRHVLLKLQLGLISLSKPVFSMLRDIIPHGDQKRDKASFLLEVIEYIQFLQEKLHKYEDSYQGWSSEPPKTIPWNSQRPTQVPNGASGPAMVYAAAKLDENNISIAPNIPREGQNLLDTDMSRLDSIKEIDQSTKEASSFPMALQPNICAAAPLSRHEPEFCHSRLCATDCSVKWDNKLKEQELIIENGTISISTIYSQGLLSTLTQALQSSGVELSRASISIQIDLGKRAYPNSSTPNFKKTQIVGVDASGREEEENDKGLKRLKTSIND</sequence>
<dbReference type="Gene3D" id="4.10.280.10">
    <property type="entry name" value="Helix-loop-helix DNA-binding domain"/>
    <property type="match status" value="1"/>
</dbReference>
<dbReference type="EMBL" id="LEKV01001824">
    <property type="protein sequence ID" value="KVI06466.1"/>
    <property type="molecule type" value="Genomic_DNA"/>
</dbReference>
<dbReference type="AlphaFoldDB" id="A0A124SGI0"/>
<keyword evidence="4" id="KW-0539">Nucleus</keyword>
<dbReference type="STRING" id="59895.A0A124SGI0"/>
<dbReference type="SMART" id="SM00353">
    <property type="entry name" value="HLH"/>
    <property type="match status" value="1"/>
</dbReference>
<dbReference type="SUPFAM" id="SSF47459">
    <property type="entry name" value="HLH, helix-loop-helix DNA-binding domain"/>
    <property type="match status" value="1"/>
</dbReference>
<evidence type="ECO:0000256" key="3">
    <source>
        <dbReference type="ARBA" id="ARBA00023163"/>
    </source>
</evidence>
<dbReference type="GO" id="GO:0005634">
    <property type="term" value="C:nucleus"/>
    <property type="evidence" value="ECO:0007669"/>
    <property type="project" value="UniProtKB-SubCell"/>
</dbReference>
<feature type="region of interest" description="Disordered" evidence="5">
    <location>
        <begin position="186"/>
        <end position="209"/>
    </location>
</feature>
<evidence type="ECO:0000256" key="5">
    <source>
        <dbReference type="SAM" id="MobiDB-lite"/>
    </source>
</evidence>
<keyword evidence="8" id="KW-1185">Reference proteome</keyword>
<feature type="region of interest" description="Disordered" evidence="5">
    <location>
        <begin position="23"/>
        <end position="54"/>
    </location>
</feature>
<evidence type="ECO:0000313" key="7">
    <source>
        <dbReference type="EMBL" id="KVI06466.1"/>
    </source>
</evidence>
<evidence type="ECO:0000256" key="4">
    <source>
        <dbReference type="ARBA" id="ARBA00023242"/>
    </source>
</evidence>
<dbReference type="GO" id="GO:0046983">
    <property type="term" value="F:protein dimerization activity"/>
    <property type="evidence" value="ECO:0007669"/>
    <property type="project" value="InterPro"/>
</dbReference>
<dbReference type="InterPro" id="IPR044295">
    <property type="entry name" value="BIM1/2/3"/>
</dbReference>
<dbReference type="GO" id="GO:0006351">
    <property type="term" value="P:DNA-templated transcription"/>
    <property type="evidence" value="ECO:0007669"/>
    <property type="project" value="InterPro"/>
</dbReference>
<accession>A0A124SGI0</accession>
<evidence type="ECO:0000256" key="2">
    <source>
        <dbReference type="ARBA" id="ARBA00023015"/>
    </source>
</evidence>
<dbReference type="InterPro" id="IPR011598">
    <property type="entry name" value="bHLH_dom"/>
</dbReference>
<evidence type="ECO:0000313" key="8">
    <source>
        <dbReference type="Proteomes" id="UP000243975"/>
    </source>
</evidence>
<feature type="domain" description="BHLH" evidence="6">
    <location>
        <begin position="196"/>
        <end position="263"/>
    </location>
</feature>
<dbReference type="GO" id="GO:0003700">
    <property type="term" value="F:DNA-binding transcription factor activity"/>
    <property type="evidence" value="ECO:0007669"/>
    <property type="project" value="InterPro"/>
</dbReference>
<gene>
    <name evidence="7" type="ORF">Ccrd_015185</name>
</gene>
<dbReference type="OMA" id="KDHGIRN"/>
<evidence type="ECO:0000256" key="1">
    <source>
        <dbReference type="ARBA" id="ARBA00004123"/>
    </source>
</evidence>
<keyword evidence="2" id="KW-0805">Transcription regulation</keyword>
<comment type="subcellular location">
    <subcellularLocation>
        <location evidence="1">Nucleus</location>
    </subcellularLocation>
</comment>
<organism evidence="7 8">
    <name type="scientific">Cynara cardunculus var. scolymus</name>
    <name type="common">Globe artichoke</name>
    <name type="synonym">Cynara scolymus</name>
    <dbReference type="NCBI Taxonomy" id="59895"/>
    <lineage>
        <taxon>Eukaryota</taxon>
        <taxon>Viridiplantae</taxon>
        <taxon>Streptophyta</taxon>
        <taxon>Embryophyta</taxon>
        <taxon>Tracheophyta</taxon>
        <taxon>Spermatophyta</taxon>
        <taxon>Magnoliopsida</taxon>
        <taxon>eudicotyledons</taxon>
        <taxon>Gunneridae</taxon>
        <taxon>Pentapetalae</taxon>
        <taxon>asterids</taxon>
        <taxon>campanulids</taxon>
        <taxon>Asterales</taxon>
        <taxon>Asteraceae</taxon>
        <taxon>Carduoideae</taxon>
        <taxon>Cardueae</taxon>
        <taxon>Carduinae</taxon>
        <taxon>Cynara</taxon>
    </lineage>
</organism>
<feature type="region of interest" description="Disordered" evidence="5">
    <location>
        <begin position="459"/>
        <end position="484"/>
    </location>
</feature>
<dbReference type="InterPro" id="IPR036638">
    <property type="entry name" value="HLH_DNA-bd_sf"/>
</dbReference>
<keyword evidence="3" id="KW-0804">Transcription</keyword>
<dbReference type="Pfam" id="PF00010">
    <property type="entry name" value="HLH"/>
    <property type="match status" value="1"/>
</dbReference>
<comment type="caution">
    <text evidence="7">The sequence shown here is derived from an EMBL/GenBank/DDBJ whole genome shotgun (WGS) entry which is preliminary data.</text>
</comment>
<proteinExistence type="predicted"/>
<dbReference type="PANTHER" id="PTHR46412:SF3">
    <property type="entry name" value="TRANSCRIPTION FACTOR BIM1"/>
    <property type="match status" value="1"/>
</dbReference>
<protein>
    <submittedName>
        <fullName evidence="7">Myc-type, basic helix-loop-helix (BHLH) domain-containing protein</fullName>
    </submittedName>
</protein>
<dbReference type="Proteomes" id="UP000243975">
    <property type="component" value="Unassembled WGS sequence"/>
</dbReference>
<name>A0A124SGI0_CYNCS</name>
<dbReference type="PROSITE" id="PS50888">
    <property type="entry name" value="BHLH"/>
    <property type="match status" value="1"/>
</dbReference>
<dbReference type="Gramene" id="KVI06466">
    <property type="protein sequence ID" value="KVI06466"/>
    <property type="gene ID" value="Ccrd_015185"/>
</dbReference>
<dbReference type="PANTHER" id="PTHR46412">
    <property type="entry name" value="BES1-INTERACTING MYC-LIKE PROTEIN"/>
    <property type="match status" value="1"/>
</dbReference>
<dbReference type="CDD" id="cd11453">
    <property type="entry name" value="bHLH_AtBIM_like"/>
    <property type="match status" value="1"/>
</dbReference>
<reference evidence="7 8" key="1">
    <citation type="journal article" date="2016" name="Sci. Rep.">
        <title>The genome sequence of the outbreeding globe artichoke constructed de novo incorporating a phase-aware low-pass sequencing strategy of F1 progeny.</title>
        <authorList>
            <person name="Scaglione D."/>
            <person name="Reyes-Chin-Wo S."/>
            <person name="Acquadro A."/>
            <person name="Froenicke L."/>
            <person name="Portis E."/>
            <person name="Beitel C."/>
            <person name="Tirone M."/>
            <person name="Mauro R."/>
            <person name="Lo Monaco A."/>
            <person name="Mauromicale G."/>
            <person name="Faccioli P."/>
            <person name="Cattivelli L."/>
            <person name="Rieseberg L."/>
            <person name="Michelmore R."/>
            <person name="Lanteri S."/>
        </authorList>
    </citation>
    <scope>NUCLEOTIDE SEQUENCE [LARGE SCALE GENOMIC DNA]</scope>
    <source>
        <strain evidence="7">2C</strain>
    </source>
</reference>
<evidence type="ECO:0000259" key="6">
    <source>
        <dbReference type="PROSITE" id="PS50888"/>
    </source>
</evidence>